<dbReference type="AlphaFoldDB" id="A0A2R5EXN7"/>
<feature type="domain" description="SLH" evidence="1">
    <location>
        <begin position="23"/>
        <end position="80"/>
    </location>
</feature>
<keyword evidence="3" id="KW-1185">Reference proteome</keyword>
<evidence type="ECO:0000313" key="3">
    <source>
        <dbReference type="Proteomes" id="UP000245202"/>
    </source>
</evidence>
<comment type="caution">
    <text evidence="2">The sequence shown here is derived from an EMBL/GenBank/DDBJ whole genome shotgun (WGS) entry which is preliminary data.</text>
</comment>
<dbReference type="InterPro" id="IPR001119">
    <property type="entry name" value="SLH_dom"/>
</dbReference>
<dbReference type="Pfam" id="PF00395">
    <property type="entry name" value="SLH"/>
    <property type="match status" value="1"/>
</dbReference>
<evidence type="ECO:0000313" key="2">
    <source>
        <dbReference type="EMBL" id="GBG11472.1"/>
    </source>
</evidence>
<proteinExistence type="predicted"/>
<accession>A0A2R5EXN7</accession>
<reference evidence="2 3" key="1">
    <citation type="submission" date="2017-08" db="EMBL/GenBank/DDBJ databases">
        <title>Substantial Increase in Enzyme Production by Combined Drug-Resistance Mutations in Paenibacillus agaridevorans.</title>
        <authorList>
            <person name="Tanaka Y."/>
            <person name="Funane K."/>
            <person name="Hosaka T."/>
            <person name="Shiwa Y."/>
            <person name="Fujita N."/>
            <person name="Miyazaki T."/>
            <person name="Yoshikawa H."/>
            <person name="Murakami K."/>
            <person name="Kasahara K."/>
            <person name="Inaoka T."/>
            <person name="Hiraga Y."/>
            <person name="Ochi K."/>
        </authorList>
    </citation>
    <scope>NUCLEOTIDE SEQUENCE [LARGE SCALE GENOMIC DNA]</scope>
    <source>
        <strain evidence="2 3">T-3040</strain>
    </source>
</reference>
<dbReference type="PROSITE" id="PS51272">
    <property type="entry name" value="SLH"/>
    <property type="match status" value="1"/>
</dbReference>
<sequence length="80" mass="8373">MAVVLGRALSLAGLEGSADPARLDRFGDRDAIAGYARDAAAWLAQLGILRGVSETAFSPTTNVTRAQATVAVIRMLESLK</sequence>
<dbReference type="EMBL" id="BDQX01000400">
    <property type="protein sequence ID" value="GBG11472.1"/>
    <property type="molecule type" value="Genomic_DNA"/>
</dbReference>
<gene>
    <name evidence="2" type="ORF">PAT3040_06293</name>
</gene>
<protein>
    <recommendedName>
        <fullName evidence="1">SLH domain-containing protein</fullName>
    </recommendedName>
</protein>
<evidence type="ECO:0000259" key="1">
    <source>
        <dbReference type="PROSITE" id="PS51272"/>
    </source>
</evidence>
<dbReference type="Proteomes" id="UP000245202">
    <property type="component" value="Unassembled WGS sequence"/>
</dbReference>
<organism evidence="2 3">
    <name type="scientific">Paenibacillus agaridevorans</name>
    <dbReference type="NCBI Taxonomy" id="171404"/>
    <lineage>
        <taxon>Bacteria</taxon>
        <taxon>Bacillati</taxon>
        <taxon>Bacillota</taxon>
        <taxon>Bacilli</taxon>
        <taxon>Bacillales</taxon>
        <taxon>Paenibacillaceae</taxon>
        <taxon>Paenibacillus</taxon>
    </lineage>
</organism>
<name>A0A2R5EXN7_9BACL</name>